<reference evidence="8 9" key="1">
    <citation type="submission" date="2020-06" db="EMBL/GenBank/DDBJ databases">
        <title>Altererythrobacter sp. HHU K3-1.</title>
        <authorList>
            <person name="Zhang D."/>
            <person name="Xue H."/>
        </authorList>
    </citation>
    <scope>NUCLEOTIDE SEQUENCE [LARGE SCALE GENOMIC DNA]</scope>
    <source>
        <strain evidence="8 9">HHU K3-1</strain>
    </source>
</reference>
<dbReference type="PANTHER" id="PTHR34138:SF1">
    <property type="entry name" value="CELL SHAPE-DETERMINING PROTEIN MREC"/>
    <property type="match status" value="1"/>
</dbReference>
<dbReference type="GO" id="GO:0005886">
    <property type="term" value="C:plasma membrane"/>
    <property type="evidence" value="ECO:0007669"/>
    <property type="project" value="TreeGrafter"/>
</dbReference>
<dbReference type="PANTHER" id="PTHR34138">
    <property type="entry name" value="CELL SHAPE-DETERMINING PROTEIN MREC"/>
    <property type="match status" value="1"/>
</dbReference>
<keyword evidence="6" id="KW-0472">Membrane</keyword>
<keyword evidence="3" id="KW-0133">Cell shape</keyword>
<dbReference type="Gene3D" id="2.40.10.350">
    <property type="entry name" value="Rod shape-determining protein MreC, domain 2"/>
    <property type="match status" value="1"/>
</dbReference>
<dbReference type="InterPro" id="IPR007221">
    <property type="entry name" value="MreC"/>
</dbReference>
<comment type="similarity">
    <text evidence="1">Belongs to the MreC family.</text>
</comment>
<evidence type="ECO:0000256" key="3">
    <source>
        <dbReference type="ARBA" id="ARBA00022960"/>
    </source>
</evidence>
<evidence type="ECO:0000256" key="1">
    <source>
        <dbReference type="ARBA" id="ARBA00009369"/>
    </source>
</evidence>
<keyword evidence="6" id="KW-0812">Transmembrane</keyword>
<dbReference type="GO" id="GO:0008360">
    <property type="term" value="P:regulation of cell shape"/>
    <property type="evidence" value="ECO:0007669"/>
    <property type="project" value="UniProtKB-KW"/>
</dbReference>
<dbReference type="EMBL" id="JABWGV010000001">
    <property type="protein sequence ID" value="NVD43756.1"/>
    <property type="molecule type" value="Genomic_DNA"/>
</dbReference>
<dbReference type="InterPro" id="IPR042175">
    <property type="entry name" value="Cell/Rod_MreC_2"/>
</dbReference>
<evidence type="ECO:0000259" key="7">
    <source>
        <dbReference type="Pfam" id="PF04085"/>
    </source>
</evidence>
<name>A0A850GZ46_9SPHN</name>
<evidence type="ECO:0000256" key="2">
    <source>
        <dbReference type="ARBA" id="ARBA00013855"/>
    </source>
</evidence>
<evidence type="ECO:0000256" key="4">
    <source>
        <dbReference type="ARBA" id="ARBA00032089"/>
    </source>
</evidence>
<protein>
    <recommendedName>
        <fullName evidence="2">Cell shape-determining protein MreC</fullName>
    </recommendedName>
    <alternativeName>
        <fullName evidence="4">Cell shape protein MreC</fullName>
    </alternativeName>
</protein>
<evidence type="ECO:0000313" key="9">
    <source>
        <dbReference type="Proteomes" id="UP000561438"/>
    </source>
</evidence>
<feature type="domain" description="Rod shape-determining protein MreC beta-barrel core" evidence="7">
    <location>
        <begin position="139"/>
        <end position="270"/>
    </location>
</feature>
<gene>
    <name evidence="8" type="ORF">HUV48_01835</name>
</gene>
<comment type="caution">
    <text evidence="8">The sequence shown here is derived from an EMBL/GenBank/DDBJ whole genome shotgun (WGS) entry which is preliminary data.</text>
</comment>
<dbReference type="AlphaFoldDB" id="A0A850GZ46"/>
<evidence type="ECO:0000313" key="8">
    <source>
        <dbReference type="EMBL" id="NVD43756.1"/>
    </source>
</evidence>
<dbReference type="InterPro" id="IPR055342">
    <property type="entry name" value="MreC_beta-barrel_core"/>
</dbReference>
<dbReference type="Pfam" id="PF04085">
    <property type="entry name" value="MreC"/>
    <property type="match status" value="1"/>
</dbReference>
<feature type="region of interest" description="Disordered" evidence="5">
    <location>
        <begin position="291"/>
        <end position="311"/>
    </location>
</feature>
<dbReference type="Proteomes" id="UP000561438">
    <property type="component" value="Unassembled WGS sequence"/>
</dbReference>
<evidence type="ECO:0000256" key="5">
    <source>
        <dbReference type="SAM" id="MobiDB-lite"/>
    </source>
</evidence>
<keyword evidence="9" id="KW-1185">Reference proteome</keyword>
<proteinExistence type="inferred from homology"/>
<dbReference type="Gene3D" id="2.40.10.340">
    <property type="entry name" value="Rod shape-determining protein MreC, domain 1"/>
    <property type="match status" value="1"/>
</dbReference>
<feature type="transmembrane region" description="Helical" evidence="6">
    <location>
        <begin position="20"/>
        <end position="42"/>
    </location>
</feature>
<organism evidence="8 9">
    <name type="scientific">Qipengyuania atrilutea</name>
    <dbReference type="NCBI Taxonomy" id="2744473"/>
    <lineage>
        <taxon>Bacteria</taxon>
        <taxon>Pseudomonadati</taxon>
        <taxon>Pseudomonadota</taxon>
        <taxon>Alphaproteobacteria</taxon>
        <taxon>Sphingomonadales</taxon>
        <taxon>Erythrobacteraceae</taxon>
        <taxon>Qipengyuania</taxon>
    </lineage>
</organism>
<dbReference type="InterPro" id="IPR042177">
    <property type="entry name" value="Cell/Rod_1"/>
</dbReference>
<dbReference type="RefSeq" id="WP_176266058.1">
    <property type="nucleotide sequence ID" value="NZ_JABWGV010000001.1"/>
</dbReference>
<accession>A0A850GZ46</accession>
<keyword evidence="6" id="KW-1133">Transmembrane helix</keyword>
<evidence type="ECO:0000256" key="6">
    <source>
        <dbReference type="SAM" id="Phobius"/>
    </source>
</evidence>
<sequence>MAPPTSRRSSYSKRAQISIFTGYILAAIGAVIGVLLIILSIWRPDLPGNIRARANDVVVPAERGAAEVRTGSKGFLESVQGYLRAGAQNAELKREVELARIRLGEAAVVEQENRRLKALLALEGGESRPVAITRMVGATSTSSRRFGYIGAGTNDGVQPGMPVRTDRGVVGRVLEAGANNARILLLTDSQSVLPVRLSDERREVVAFARGNGDGRIRIRLINLGLNPLKPGDLFVSSGAGGYYQPGIAVALVEEKTDDGAIARVVSDPAAADFVAVQPIYQPEAVAASKVADEEVLGEGTGETTEAAEEAE</sequence>